<keyword evidence="2" id="KW-1185">Reference proteome</keyword>
<gene>
    <name evidence="1" type="ORF">I4F81_011405</name>
</gene>
<protein>
    <submittedName>
        <fullName evidence="1">Uncharacterized protein</fullName>
    </submittedName>
</protein>
<evidence type="ECO:0000313" key="2">
    <source>
        <dbReference type="Proteomes" id="UP000798662"/>
    </source>
</evidence>
<sequence length="565" mass="56728">MPPIDDGSAGASSPPPPSTSGDLPAPTTPRRCTSCDATETPLWRVGPAGPKTLCNACGVRRGKLVRAAAKALAAAAAAGRGEALSGGPGGGGVQHGMGKKRKTPASTTEPTCRTRVPSAAGAPMLVATAAAAAATDVGATDAEAATDGGAASPLDLDATPTVGAAVAGVTAVVNRPSRRSRSRSGPRASAAVAPIALAVATAPVKGGVAKSRSSPPVPPPAGATRVSKRLAARLAARAAAAAEADAEGGGKDAPPPLTATRAGGGSRSGSRGSCPGGGVGSGFGRMSALLSTSTSAAAAPHATRRRSTERSAAEPARPARGQRRRRGAAAATAAGAAAGPAGVARVHPAPLSAVLSPLEAAVAELAAGLPPLTRVRQRAVGLYRSRHPYRCAFEGLNSLAAAQIEARRRQPGAAAAREAAIRSWNRVWPTEPSSPRAAPLPAVIPPPPAVEDDEGIDDEEVEDEEVEDDVDDDYVDDEYGGGWEQCQTEVLDEDKADDKEDQPVPKDGVALLGASPVLPPKSVPRMSPTPPWLGAVRGLNEVARSSLTRAVFTPQTFREGPPDVL</sequence>
<organism evidence="1 2">
    <name type="scientific">Pyropia yezoensis</name>
    <name type="common">Susabi-nori</name>
    <name type="synonym">Porphyra yezoensis</name>
    <dbReference type="NCBI Taxonomy" id="2788"/>
    <lineage>
        <taxon>Eukaryota</taxon>
        <taxon>Rhodophyta</taxon>
        <taxon>Bangiophyceae</taxon>
        <taxon>Bangiales</taxon>
        <taxon>Bangiaceae</taxon>
        <taxon>Pyropia</taxon>
    </lineage>
</organism>
<evidence type="ECO:0000313" key="1">
    <source>
        <dbReference type="EMBL" id="KAK1868923.1"/>
    </source>
</evidence>
<proteinExistence type="predicted"/>
<dbReference type="EMBL" id="CM020620">
    <property type="protein sequence ID" value="KAK1868923.1"/>
    <property type="molecule type" value="Genomic_DNA"/>
</dbReference>
<accession>A0ACC3CGH3</accession>
<dbReference type="Proteomes" id="UP000798662">
    <property type="component" value="Chromosome 3"/>
</dbReference>
<comment type="caution">
    <text evidence="1">The sequence shown here is derived from an EMBL/GenBank/DDBJ whole genome shotgun (WGS) entry which is preliminary data.</text>
</comment>
<name>A0ACC3CGH3_PYRYE</name>
<reference evidence="1" key="1">
    <citation type="submission" date="2019-11" db="EMBL/GenBank/DDBJ databases">
        <title>Nori genome reveals adaptations in red seaweeds to the harsh intertidal environment.</title>
        <authorList>
            <person name="Wang D."/>
            <person name="Mao Y."/>
        </authorList>
    </citation>
    <scope>NUCLEOTIDE SEQUENCE</scope>
    <source>
        <tissue evidence="1">Gametophyte</tissue>
    </source>
</reference>